<feature type="transmembrane region" description="Helical" evidence="1">
    <location>
        <begin position="112"/>
        <end position="135"/>
    </location>
</feature>
<gene>
    <name evidence="3" type="ORF">SAMN04488011_11418</name>
</gene>
<dbReference type="InterPro" id="IPR005330">
    <property type="entry name" value="MHYT_dom"/>
</dbReference>
<dbReference type="OrthoDB" id="9781059at2"/>
<feature type="domain" description="MHYT" evidence="2">
    <location>
        <begin position="13"/>
        <end position="197"/>
    </location>
</feature>
<keyword evidence="1" id="KW-0472">Membrane</keyword>
<dbReference type="PROSITE" id="PS50924">
    <property type="entry name" value="MHYT"/>
    <property type="match status" value="1"/>
</dbReference>
<dbReference type="RefSeq" id="WP_091846823.1">
    <property type="nucleotide sequence ID" value="NZ_FOCM01000014.1"/>
</dbReference>
<evidence type="ECO:0000313" key="3">
    <source>
        <dbReference type="EMBL" id="SEO13696.1"/>
    </source>
</evidence>
<feature type="transmembrane region" description="Helical" evidence="1">
    <location>
        <begin position="210"/>
        <end position="231"/>
    </location>
</feature>
<dbReference type="PANTHER" id="PTHR35152:SF1">
    <property type="entry name" value="DOMAIN SIGNALLING PROTEIN, PUTATIVE (AFU_ORTHOLOGUE AFUA_5G11310)-RELATED"/>
    <property type="match status" value="1"/>
</dbReference>
<keyword evidence="1" id="KW-1133">Transmembrane helix</keyword>
<dbReference type="Proteomes" id="UP000199372">
    <property type="component" value="Unassembled WGS sequence"/>
</dbReference>
<sequence>MSIPLLLGGVFDTKTNFILAAAGVCAIMAITLILLGRNMDHATDEQRKRAGFWTALVAGVGVWTTHFVAMLGYRPDAALTYDLETTLLSILAGFVFVGLPLGAALQARARKHLAALGALAGAGVAVMHLTGMSAIENCVTAYNAPILIAAVFLGMAGFAFALRQTEATLQSYAMRGAGIVAGVCVLHFTAMSSATLQRTVAGGSGLSNEALSIMISITSIAVFAITVNMTFQQRRILAQRGSDSAAA</sequence>
<dbReference type="GO" id="GO:0016020">
    <property type="term" value="C:membrane"/>
    <property type="evidence" value="ECO:0007669"/>
    <property type="project" value="UniProtKB-UniRule"/>
</dbReference>
<evidence type="ECO:0000259" key="2">
    <source>
        <dbReference type="PROSITE" id="PS50924"/>
    </source>
</evidence>
<feature type="transmembrane region" description="Helical" evidence="1">
    <location>
        <begin position="17"/>
        <end position="38"/>
    </location>
</feature>
<keyword evidence="1" id="KW-0812">Transmembrane</keyword>
<dbReference type="AlphaFoldDB" id="A0A1H8M968"/>
<keyword evidence="4" id="KW-1185">Reference proteome</keyword>
<reference evidence="4" key="1">
    <citation type="submission" date="2016-10" db="EMBL/GenBank/DDBJ databases">
        <authorList>
            <person name="Varghese N."/>
            <person name="Submissions S."/>
        </authorList>
    </citation>
    <scope>NUCLEOTIDE SEQUENCE [LARGE SCALE GENOMIC DNA]</scope>
    <source>
        <strain evidence="4">DSM 26893</strain>
    </source>
</reference>
<accession>A0A1H8M968</accession>
<feature type="transmembrane region" description="Helical" evidence="1">
    <location>
        <begin position="85"/>
        <end position="105"/>
    </location>
</feature>
<protein>
    <submittedName>
        <fullName evidence="3">MHYT domain-containing protein, NO-binding membrane sensor</fullName>
    </submittedName>
</protein>
<feature type="transmembrane region" description="Helical" evidence="1">
    <location>
        <begin position="50"/>
        <end position="73"/>
    </location>
</feature>
<evidence type="ECO:0000313" key="4">
    <source>
        <dbReference type="Proteomes" id="UP000199372"/>
    </source>
</evidence>
<proteinExistence type="predicted"/>
<organism evidence="3 4">
    <name type="scientific">Palleronia pelagia</name>
    <dbReference type="NCBI Taxonomy" id="387096"/>
    <lineage>
        <taxon>Bacteria</taxon>
        <taxon>Pseudomonadati</taxon>
        <taxon>Pseudomonadota</taxon>
        <taxon>Alphaproteobacteria</taxon>
        <taxon>Rhodobacterales</taxon>
        <taxon>Roseobacteraceae</taxon>
        <taxon>Palleronia</taxon>
    </lineage>
</organism>
<name>A0A1H8M968_9RHOB</name>
<evidence type="ECO:0000256" key="1">
    <source>
        <dbReference type="PROSITE-ProRule" id="PRU00244"/>
    </source>
</evidence>
<dbReference type="EMBL" id="FOCM01000014">
    <property type="protein sequence ID" value="SEO13696.1"/>
    <property type="molecule type" value="Genomic_DNA"/>
</dbReference>
<feature type="transmembrane region" description="Helical" evidence="1">
    <location>
        <begin position="172"/>
        <end position="190"/>
    </location>
</feature>
<dbReference type="PANTHER" id="PTHR35152">
    <property type="entry name" value="DOMAIN SIGNALLING PROTEIN, PUTATIVE (AFU_ORTHOLOGUE AFUA_5G11310)-RELATED"/>
    <property type="match status" value="1"/>
</dbReference>
<feature type="transmembrane region" description="Helical" evidence="1">
    <location>
        <begin position="141"/>
        <end position="160"/>
    </location>
</feature>
<dbReference type="Pfam" id="PF03707">
    <property type="entry name" value="MHYT"/>
    <property type="match status" value="2"/>
</dbReference>